<feature type="compositionally biased region" description="Polar residues" evidence="1">
    <location>
        <begin position="15"/>
        <end position="30"/>
    </location>
</feature>
<evidence type="ECO:0000313" key="2">
    <source>
        <dbReference type="EMBL" id="AZQ70844.1"/>
    </source>
</evidence>
<feature type="region of interest" description="Disordered" evidence="1">
    <location>
        <begin position="1"/>
        <end position="46"/>
    </location>
</feature>
<dbReference type="EMBL" id="CP034587">
    <property type="protein sequence ID" value="AZQ70844.1"/>
    <property type="molecule type" value="Genomic_DNA"/>
</dbReference>
<evidence type="ECO:0000256" key="1">
    <source>
        <dbReference type="SAM" id="MobiDB-lite"/>
    </source>
</evidence>
<evidence type="ECO:0000313" key="3">
    <source>
        <dbReference type="Proteomes" id="UP000267900"/>
    </source>
</evidence>
<dbReference type="Proteomes" id="UP000267900">
    <property type="component" value="Chromosome"/>
</dbReference>
<accession>A0A3S9PEV1</accession>
<organism evidence="2 3">
    <name type="scientific">Streptomyces luteoverticillatus</name>
    <name type="common">Streptoverticillium luteoverticillatus</name>
    <dbReference type="NCBI Taxonomy" id="66425"/>
    <lineage>
        <taxon>Bacteria</taxon>
        <taxon>Bacillati</taxon>
        <taxon>Actinomycetota</taxon>
        <taxon>Actinomycetes</taxon>
        <taxon>Kitasatosporales</taxon>
        <taxon>Streptomycetaceae</taxon>
        <taxon>Streptomyces</taxon>
    </lineage>
</organism>
<dbReference type="OrthoDB" id="4247518at2"/>
<protein>
    <submittedName>
        <fullName evidence="2">Uncharacterized protein</fullName>
    </submittedName>
</protein>
<sequence>MKNAPTGTGGAPYRNTATASRGALSGSSIVRTERWLPPDRRPADRWSTRWENGAPLVGRAHGCAQPVVYRR</sequence>
<gene>
    <name evidence="2" type="ORF">EKH77_06055</name>
</gene>
<keyword evidence="3" id="KW-1185">Reference proteome</keyword>
<reference evidence="2 3" key="1">
    <citation type="submission" date="2018-12" db="EMBL/GenBank/DDBJ databases">
        <title>The whole draft genome of Streptomyce luteoverticillatus CGMCC 15060.</title>
        <authorList>
            <person name="Feng Z."/>
            <person name="Chen G."/>
            <person name="Zhang J."/>
            <person name="Zhu H."/>
            <person name="Yu X."/>
            <person name="Zhang W."/>
            <person name="Zhang X."/>
        </authorList>
    </citation>
    <scope>NUCLEOTIDE SEQUENCE [LARGE SCALE GENOMIC DNA]</scope>
    <source>
        <strain evidence="2 3">CGMCC 15060</strain>
    </source>
</reference>
<name>A0A3S9PEV1_STRLT</name>
<feature type="compositionally biased region" description="Basic and acidic residues" evidence="1">
    <location>
        <begin position="31"/>
        <end position="46"/>
    </location>
</feature>
<dbReference type="AlphaFoldDB" id="A0A3S9PEV1"/>
<proteinExistence type="predicted"/>